<keyword evidence="2" id="KW-1185">Reference proteome</keyword>
<name>A0A9W8VMV1_9HYPO</name>
<evidence type="ECO:0000313" key="2">
    <source>
        <dbReference type="Proteomes" id="UP001152049"/>
    </source>
</evidence>
<protein>
    <submittedName>
        <fullName evidence="1">Uncharacterized protein</fullName>
    </submittedName>
</protein>
<dbReference type="OrthoDB" id="5405126at2759"/>
<accession>A0A9W8VMV1</accession>
<proteinExistence type="predicted"/>
<reference evidence="1" key="1">
    <citation type="submission" date="2022-09" db="EMBL/GenBank/DDBJ databases">
        <title>Fusarium specimens isolated from Avocado Roots.</title>
        <authorList>
            <person name="Stajich J."/>
            <person name="Roper C."/>
            <person name="Heimlech-Rivalta G."/>
        </authorList>
    </citation>
    <scope>NUCLEOTIDE SEQUENCE</scope>
    <source>
        <strain evidence="1">CF00136</strain>
    </source>
</reference>
<comment type="caution">
    <text evidence="1">The sequence shown here is derived from an EMBL/GenBank/DDBJ whole genome shotgun (WGS) entry which is preliminary data.</text>
</comment>
<organism evidence="1 2">
    <name type="scientific">Fusarium torreyae</name>
    <dbReference type="NCBI Taxonomy" id="1237075"/>
    <lineage>
        <taxon>Eukaryota</taxon>
        <taxon>Fungi</taxon>
        <taxon>Dikarya</taxon>
        <taxon>Ascomycota</taxon>
        <taxon>Pezizomycotina</taxon>
        <taxon>Sordariomycetes</taxon>
        <taxon>Hypocreomycetidae</taxon>
        <taxon>Hypocreales</taxon>
        <taxon>Nectriaceae</taxon>
        <taxon>Fusarium</taxon>
    </lineage>
</organism>
<gene>
    <name evidence="1" type="ORF">NW762_002691</name>
</gene>
<evidence type="ECO:0000313" key="1">
    <source>
        <dbReference type="EMBL" id="KAJ4268624.1"/>
    </source>
</evidence>
<sequence length="385" mass="43804">MVKRTLVSAFRPLAGLRVSLADSATQTRHFSASAVRGLSAVFAETESPELNEALTKVQEKIILPAYLPPTQRELVFDPKKSTFIQQNPVIIELDGLEHKFSTIDRFNEVPNSKKAFHEVVDLMKTKEDWDNIGTLLAGYKKAGIRLHRDQYARMIRQAGLAGQPYNIIECAKQAQKTGLYLKHKDWVVILVTHINEKIVKPNGEGNEALHALKWNMLVWDLLQRHIQGFVTPARQYHLSPDIRGLFLFAQASAIQAQQAAEAPAEELTQALRDNVQFIISNWGRKGLDGLWKLRFLHQINPRATTSSRGHNGKLSPNYYIWMIAQNIRGMELAQEIIGQEAKGLDPIKQALEQHLRDFIQKDERYNPGWATTYEETTGRKPNWSK</sequence>
<dbReference type="AlphaFoldDB" id="A0A9W8VMV1"/>
<dbReference type="Proteomes" id="UP001152049">
    <property type="component" value="Unassembled WGS sequence"/>
</dbReference>
<dbReference type="EMBL" id="JAOQAZ010000003">
    <property type="protein sequence ID" value="KAJ4268624.1"/>
    <property type="molecule type" value="Genomic_DNA"/>
</dbReference>